<keyword evidence="3" id="KW-1185">Reference proteome</keyword>
<keyword evidence="1" id="KW-0472">Membrane</keyword>
<keyword evidence="1" id="KW-0812">Transmembrane</keyword>
<reference evidence="2 3" key="1">
    <citation type="submission" date="2022-07" db="EMBL/GenBank/DDBJ databases">
        <authorList>
            <person name="Li W.-J."/>
            <person name="Deng Q.-Q."/>
        </authorList>
    </citation>
    <scope>NUCLEOTIDE SEQUENCE [LARGE SCALE GENOMIC DNA]</scope>
    <source>
        <strain evidence="2 3">SYSU M60028</strain>
    </source>
</reference>
<evidence type="ECO:0008006" key="4">
    <source>
        <dbReference type="Google" id="ProtNLM"/>
    </source>
</evidence>
<feature type="transmembrane region" description="Helical" evidence="1">
    <location>
        <begin position="35"/>
        <end position="54"/>
    </location>
</feature>
<dbReference type="RefSeq" id="WP_254746176.1">
    <property type="nucleotide sequence ID" value="NZ_JANCLU010000029.1"/>
</dbReference>
<accession>A0ABT1LIF2</accession>
<proteinExistence type="predicted"/>
<dbReference type="EMBL" id="JANCLU010000029">
    <property type="protein sequence ID" value="MCP8940901.1"/>
    <property type="molecule type" value="Genomic_DNA"/>
</dbReference>
<gene>
    <name evidence="2" type="ORF">NK718_20430</name>
</gene>
<evidence type="ECO:0000313" key="3">
    <source>
        <dbReference type="Proteomes" id="UP001205890"/>
    </source>
</evidence>
<keyword evidence="1" id="KW-1133">Transmembrane helix</keyword>
<protein>
    <recommendedName>
        <fullName evidence="4">DUF1328 domain-containing protein</fullName>
    </recommendedName>
</protein>
<comment type="caution">
    <text evidence="2">The sequence shown here is derived from an EMBL/GenBank/DDBJ whole genome shotgun (WGS) entry which is preliminary data.</text>
</comment>
<organism evidence="2 3">
    <name type="scientific">Alsobacter ponti</name>
    <dbReference type="NCBI Taxonomy" id="2962936"/>
    <lineage>
        <taxon>Bacteria</taxon>
        <taxon>Pseudomonadati</taxon>
        <taxon>Pseudomonadota</taxon>
        <taxon>Alphaproteobacteria</taxon>
        <taxon>Hyphomicrobiales</taxon>
        <taxon>Alsobacteraceae</taxon>
        <taxon>Alsobacter</taxon>
    </lineage>
</organism>
<name>A0ABT1LIF2_9HYPH</name>
<dbReference type="Proteomes" id="UP001205890">
    <property type="component" value="Unassembled WGS sequence"/>
</dbReference>
<sequence length="57" mass="6007">MKRPRAVMSGIVLFLGVLGTLGALGVDLFEEALHFAIYLAAVTALALWLAIGTARAH</sequence>
<evidence type="ECO:0000313" key="2">
    <source>
        <dbReference type="EMBL" id="MCP8940901.1"/>
    </source>
</evidence>
<evidence type="ECO:0000256" key="1">
    <source>
        <dbReference type="SAM" id="Phobius"/>
    </source>
</evidence>